<feature type="region of interest" description="Disordered" evidence="1">
    <location>
        <begin position="235"/>
        <end position="318"/>
    </location>
</feature>
<evidence type="ECO:0000256" key="1">
    <source>
        <dbReference type="SAM" id="MobiDB-lite"/>
    </source>
</evidence>
<reference evidence="2" key="1">
    <citation type="submission" date="2021-01" db="UniProtKB">
        <authorList>
            <consortium name="EnsemblMetazoa"/>
        </authorList>
    </citation>
    <scope>IDENTIFICATION</scope>
</reference>
<protein>
    <recommendedName>
        <fullName evidence="4">Integrase catalytic domain-containing protein</fullName>
    </recommendedName>
</protein>
<dbReference type="RefSeq" id="XP_008205782.1">
    <property type="nucleotide sequence ID" value="XM_008207560.1"/>
</dbReference>
<dbReference type="PANTHER" id="PTHR38681">
    <property type="entry name" value="RETROVIRUS-RELATED POL POLYPROTEIN FROM TRANSPOSON 412-LIKE PROTEIN-RELATED"/>
    <property type="match status" value="1"/>
</dbReference>
<dbReference type="GeneID" id="103316048"/>
<dbReference type="InParanoid" id="A0A7M7H4G9"/>
<dbReference type="PANTHER" id="PTHR38681:SF1">
    <property type="entry name" value="RETROVIRUS-RELATED POL POLYPROTEIN FROM TRANSPOSON 412-LIKE PROTEIN"/>
    <property type="match status" value="1"/>
</dbReference>
<dbReference type="KEGG" id="nvi:103316048"/>
<dbReference type="Proteomes" id="UP000002358">
    <property type="component" value="Unassembled WGS sequence"/>
</dbReference>
<sequence>MSRDIATWCKTCVACQQSKVTKHNKFLPKHFVTPNARFDHVHLDLVRPFAYSHGYSHLLTIIDRYTRWPEAIPIADTTAATVLASNGMVERLHRDIETALMCHGNSQEWVRLLPTVMLELRTRVRLDTDASPADLVYGKSTRIPGDFSPFTNEEPNVRQFYNEFRDRMQQLRPVPISHKTAIKPFLHQDIKKLTRPYTGLHKVISRNMENQTFIIEVNGTQKTASLQRLKPAFILQEDPDGTKADKTPEPIKIPEPTQRLADDTPPAPPTPPTIDPPDLPTPTPQPPVPKRTKFVPNILRRNKNIDSAQSNKEVPRKRVSFAARPKVRTFKPEIPI</sequence>
<evidence type="ECO:0000313" key="2">
    <source>
        <dbReference type="EnsemblMetazoa" id="XP_008205782"/>
    </source>
</evidence>
<dbReference type="EnsemblMetazoa" id="XM_008207560">
    <property type="protein sequence ID" value="XP_008205782"/>
    <property type="gene ID" value="LOC103316048"/>
</dbReference>
<dbReference type="InterPro" id="IPR036397">
    <property type="entry name" value="RNaseH_sf"/>
</dbReference>
<organism evidence="2 3">
    <name type="scientific">Nasonia vitripennis</name>
    <name type="common">Parasitic wasp</name>
    <dbReference type="NCBI Taxonomy" id="7425"/>
    <lineage>
        <taxon>Eukaryota</taxon>
        <taxon>Metazoa</taxon>
        <taxon>Ecdysozoa</taxon>
        <taxon>Arthropoda</taxon>
        <taxon>Hexapoda</taxon>
        <taxon>Insecta</taxon>
        <taxon>Pterygota</taxon>
        <taxon>Neoptera</taxon>
        <taxon>Endopterygota</taxon>
        <taxon>Hymenoptera</taxon>
        <taxon>Apocrita</taxon>
        <taxon>Proctotrupomorpha</taxon>
        <taxon>Chalcidoidea</taxon>
        <taxon>Pteromalidae</taxon>
        <taxon>Pteromalinae</taxon>
        <taxon>Nasonia</taxon>
    </lineage>
</organism>
<feature type="compositionally biased region" description="Pro residues" evidence="1">
    <location>
        <begin position="265"/>
        <end position="289"/>
    </location>
</feature>
<dbReference type="SUPFAM" id="SSF53098">
    <property type="entry name" value="Ribonuclease H-like"/>
    <property type="match status" value="1"/>
</dbReference>
<keyword evidence="3" id="KW-1185">Reference proteome</keyword>
<dbReference type="AlphaFoldDB" id="A0A7M7H4G9"/>
<dbReference type="Gene3D" id="3.30.420.10">
    <property type="entry name" value="Ribonuclease H-like superfamily/Ribonuclease H"/>
    <property type="match status" value="2"/>
</dbReference>
<accession>A0A7M7H4G9</accession>
<dbReference type="InterPro" id="IPR012337">
    <property type="entry name" value="RNaseH-like_sf"/>
</dbReference>
<dbReference type="OrthoDB" id="7694577at2759"/>
<name>A0A7M7H4G9_NASVI</name>
<evidence type="ECO:0008006" key="4">
    <source>
        <dbReference type="Google" id="ProtNLM"/>
    </source>
</evidence>
<evidence type="ECO:0000313" key="3">
    <source>
        <dbReference type="Proteomes" id="UP000002358"/>
    </source>
</evidence>
<feature type="compositionally biased region" description="Basic and acidic residues" evidence="1">
    <location>
        <begin position="240"/>
        <end position="249"/>
    </location>
</feature>
<proteinExistence type="predicted"/>
<dbReference type="GO" id="GO:0003676">
    <property type="term" value="F:nucleic acid binding"/>
    <property type="evidence" value="ECO:0007669"/>
    <property type="project" value="InterPro"/>
</dbReference>